<dbReference type="EMBL" id="KZ852067">
    <property type="protein sequence ID" value="RDH29475.1"/>
    <property type="molecule type" value="Genomic_DNA"/>
</dbReference>
<name>A0A3F3PRA9_9EURO</name>
<dbReference type="InterPro" id="IPR011989">
    <property type="entry name" value="ARM-like"/>
</dbReference>
<keyword evidence="5" id="KW-0539">Nucleus</keyword>
<dbReference type="GeneID" id="38137826"/>
<keyword evidence="4" id="KW-0653">Protein transport</keyword>
<dbReference type="STRING" id="1341132.A0A3F3PRA9"/>
<dbReference type="PANTHER" id="PTHR12363:SF33">
    <property type="entry name" value="IMPORTIN-13"/>
    <property type="match status" value="1"/>
</dbReference>
<keyword evidence="9" id="KW-1185">Reference proteome</keyword>
<feature type="region of interest" description="Disordered" evidence="6">
    <location>
        <begin position="1038"/>
        <end position="1063"/>
    </location>
</feature>
<dbReference type="Pfam" id="PF03810">
    <property type="entry name" value="IBN_N"/>
    <property type="match status" value="1"/>
</dbReference>
<dbReference type="SMART" id="SM00913">
    <property type="entry name" value="IBN_N"/>
    <property type="match status" value="1"/>
</dbReference>
<dbReference type="Proteomes" id="UP000253729">
    <property type="component" value="Unassembled WGS sequence"/>
</dbReference>
<dbReference type="GO" id="GO:0031267">
    <property type="term" value="F:small GTPase binding"/>
    <property type="evidence" value="ECO:0007669"/>
    <property type="project" value="InterPro"/>
</dbReference>
<dbReference type="AlphaFoldDB" id="A0A3F3PRA9"/>
<evidence type="ECO:0000256" key="3">
    <source>
        <dbReference type="ARBA" id="ARBA00022448"/>
    </source>
</evidence>
<evidence type="ECO:0000259" key="7">
    <source>
        <dbReference type="PROSITE" id="PS50166"/>
    </source>
</evidence>
<accession>A0A3F3PRA9</accession>
<dbReference type="SMART" id="SM00974">
    <property type="entry name" value="T5orf172"/>
    <property type="match status" value="1"/>
</dbReference>
<sequence length="1130" mass="125992">MSVDIPGQALDAQFLINEAKSLVSQLYDPGNTGNPAKIKAIQEHLQSLQKSPQAWLIANQLLSESSTDLRFFGALTFTVKINHDWQSLSPEEAQELLGRLIDHYVFLVNGGERPLVIRKLASSLATIFLKPNAPWSRALCNLAASLADGKHVSEEYCKSIDLRDAVLPAMSERHIHRWSSEPRRSREEHHTYVNVKDAFSVVDYVLSHIMRQHASGIPALDEALGTEAINSYQAWMNVRSAIQLRDSLSVLDLASTTAYIIQSMKVPGLAKSATQVVVELIDWRDSIFTQDHLTAIMEYVVSDFGTAHVASLMEADFEDENMTFLDLLLAYATLKQRDLMTKQLDPQHAKMLTLLHTLFRAPGYAAVDDPASPLVLEWWTEVADDLQDLYSDLEDQTSLEPAKRNLAEAALDCFEKLKFPSPEELQGWGDDDRSEFGSFRRDVCDFLLAIYPMLGVELVRVFQERARVSLVQQEWRTFEAAIFCIAQLSEAVDENQHADECLNSIFFCDDFARLCEGNGVLIPDKPRQTLVDMLGKYQSYFERTHALLPRVLTFLFASLDVSSCAPTASKSIAYLCKSCRNALTSELPAFIDQFEHFRFKPTATTHTMEKVLEGIAAIIQTLPTDEAKSQVIERILQFFHGQAEAARDEAVSGLVEQAQTRGQFVLRCVASIGKGLRTDGEVNLESNDHGDGDPYPPTFWNTGSGAVSQSLIMQCMQLLITDFPVDVTMIEAACDILKAGYIENTGPYVFPPMVTVNFVKSIPLGSVGTDIVMGTASSFLASHSSHCQRIRDETIALIVHVYDTFCWMHEKPEYYDPEVANSGIDFLTRLLPKYHPFLFALTTPPQEASQAPSSNGGDLPRPSVLEAVLNFTLLSLRGPEPLPLRSASQFWVNVLTLPSDGSSSSGTDDDILSWIPSGLTPETTSNLTAELAKPISEADEPGYIYMFWMTPSTSESKEPPSSEVASNLMPPTSSPGRDRRVSDAIRTARDLNALASAPTHDSPGTLRLKIGRANNVQRRLNEWSRQCSHHLTLIRYYPYTPSTPQPSPSRRGGGGDDSTATLVPGRKVPHVHRVERLIHLELADVRIRDLGKCADCGREHREWFEITAEKTSLKRVDDCIRRWVKWAETH</sequence>
<evidence type="ECO:0000313" key="9">
    <source>
        <dbReference type="Proteomes" id="UP000253729"/>
    </source>
</evidence>
<organism evidence="8 9">
    <name type="scientific">Aspergillus welwitschiae</name>
    <dbReference type="NCBI Taxonomy" id="1341132"/>
    <lineage>
        <taxon>Eukaryota</taxon>
        <taxon>Fungi</taxon>
        <taxon>Dikarya</taxon>
        <taxon>Ascomycota</taxon>
        <taxon>Pezizomycotina</taxon>
        <taxon>Eurotiomycetes</taxon>
        <taxon>Eurotiomycetidae</taxon>
        <taxon>Eurotiales</taxon>
        <taxon>Aspergillaceae</taxon>
        <taxon>Aspergillus</taxon>
        <taxon>Aspergillus subgen. Circumdati</taxon>
    </lineage>
</organism>
<dbReference type="RefSeq" id="XP_026622497.1">
    <property type="nucleotide sequence ID" value="XM_026769470.1"/>
</dbReference>
<evidence type="ECO:0000313" key="8">
    <source>
        <dbReference type="EMBL" id="RDH29475.1"/>
    </source>
</evidence>
<evidence type="ECO:0000256" key="6">
    <source>
        <dbReference type="SAM" id="MobiDB-lite"/>
    </source>
</evidence>
<keyword evidence="3" id="KW-0813">Transport</keyword>
<comment type="subcellular location">
    <subcellularLocation>
        <location evidence="1">Nucleus</location>
    </subcellularLocation>
</comment>
<dbReference type="PROSITE" id="PS50166">
    <property type="entry name" value="IMPORTIN_B_NT"/>
    <property type="match status" value="1"/>
</dbReference>
<dbReference type="GO" id="GO:0005737">
    <property type="term" value="C:cytoplasm"/>
    <property type="evidence" value="ECO:0007669"/>
    <property type="project" value="TreeGrafter"/>
</dbReference>
<feature type="domain" description="Importin N-terminal" evidence="7">
    <location>
        <begin position="41"/>
        <end position="126"/>
    </location>
</feature>
<dbReference type="InterPro" id="IPR018306">
    <property type="entry name" value="Phage_T5_Orf172_DNA-bd"/>
</dbReference>
<evidence type="ECO:0000256" key="5">
    <source>
        <dbReference type="ARBA" id="ARBA00023242"/>
    </source>
</evidence>
<evidence type="ECO:0000256" key="4">
    <source>
        <dbReference type="ARBA" id="ARBA00022927"/>
    </source>
</evidence>
<dbReference type="PANTHER" id="PTHR12363">
    <property type="entry name" value="TRANSPORTIN 3 AND IMPORTIN 13"/>
    <property type="match status" value="1"/>
</dbReference>
<proteinExistence type="inferred from homology"/>
<dbReference type="InterPro" id="IPR057942">
    <property type="entry name" value="TPR_TNPO3_IPO13_3rd"/>
</dbReference>
<dbReference type="InterPro" id="IPR001494">
    <property type="entry name" value="Importin-beta_N"/>
</dbReference>
<comment type="similarity">
    <text evidence="2">Belongs to the importin beta family.</text>
</comment>
<reference evidence="8 9" key="1">
    <citation type="submission" date="2018-07" db="EMBL/GenBank/DDBJ databases">
        <title>The genomes of Aspergillus section Nigri reveals drivers in fungal speciation.</title>
        <authorList>
            <consortium name="DOE Joint Genome Institute"/>
            <person name="Vesth T.C."/>
            <person name="Nybo J."/>
            <person name="Theobald S."/>
            <person name="Brandl J."/>
            <person name="Frisvad J.C."/>
            <person name="Nielsen K.F."/>
            <person name="Lyhne E.K."/>
            <person name="Kogle M.E."/>
            <person name="Kuo A."/>
            <person name="Riley R."/>
            <person name="Clum A."/>
            <person name="Nolan M."/>
            <person name="Lipzen A."/>
            <person name="Salamov A."/>
            <person name="Henrissat B."/>
            <person name="Wiebenga A."/>
            <person name="De vries R.P."/>
            <person name="Grigoriev I.V."/>
            <person name="Mortensen U.H."/>
            <person name="Andersen M.R."/>
            <person name="Baker S.E."/>
        </authorList>
    </citation>
    <scope>NUCLEOTIDE SEQUENCE [LARGE SCALE GENOMIC DNA]</scope>
    <source>
        <strain evidence="8 9">CBS 139.54b</strain>
    </source>
</reference>
<dbReference type="Pfam" id="PF10544">
    <property type="entry name" value="T5orf172"/>
    <property type="match status" value="1"/>
</dbReference>
<evidence type="ECO:0000256" key="1">
    <source>
        <dbReference type="ARBA" id="ARBA00004123"/>
    </source>
</evidence>
<dbReference type="Gene3D" id="1.25.10.10">
    <property type="entry name" value="Leucine-rich Repeat Variant"/>
    <property type="match status" value="1"/>
</dbReference>
<protein>
    <submittedName>
        <fullName evidence="8">Importin 13</fullName>
    </submittedName>
</protein>
<dbReference type="Pfam" id="PF24140">
    <property type="entry name" value="TPR_TNPO3_IPO13_3rd"/>
    <property type="match status" value="1"/>
</dbReference>
<dbReference type="GO" id="GO:0006606">
    <property type="term" value="P:protein import into nucleus"/>
    <property type="evidence" value="ECO:0007669"/>
    <property type="project" value="TreeGrafter"/>
</dbReference>
<dbReference type="InterPro" id="IPR016024">
    <property type="entry name" value="ARM-type_fold"/>
</dbReference>
<feature type="region of interest" description="Disordered" evidence="6">
    <location>
        <begin position="954"/>
        <end position="980"/>
    </location>
</feature>
<gene>
    <name evidence="8" type="ORF">BDQ94DRAFT_161974</name>
</gene>
<dbReference type="SUPFAM" id="SSF48371">
    <property type="entry name" value="ARM repeat"/>
    <property type="match status" value="1"/>
</dbReference>
<evidence type="ECO:0000256" key="2">
    <source>
        <dbReference type="ARBA" id="ARBA00007991"/>
    </source>
</evidence>
<dbReference type="InterPro" id="IPR051345">
    <property type="entry name" value="Importin_beta-like_NTR"/>
</dbReference>
<dbReference type="GO" id="GO:0005634">
    <property type="term" value="C:nucleus"/>
    <property type="evidence" value="ECO:0007669"/>
    <property type="project" value="UniProtKB-SubCell"/>
</dbReference>